<gene>
    <name evidence="2" type="ORF">VLY81_10845</name>
</gene>
<name>A0ABZ1BMY4_9FIRM</name>
<sequence>MKKLAVVLSALLVAALSGPALAAGFELSGSLEGGFTWRQQATDEGPRGLSTSTELTIGAQTGTAERRLRAEVTASPVWYPGLTDSVASVNITRAFIEATGQLWRGGAPATARIGSLDVAYSPYIGQFAEEGLSISGIGYGPVGLSAFAGRDVAVSRDNTVVGAQLRAALPQAGLAATALNVNGRYDLELAAAAMPVPGVTVSGIYARSETSGSDVPQLSRIDAQVQLQPDLTVAAGYRKVWNTFMPVYRAFDEDGNEYGWLADNRGEHGVTVAVNTVQRGVNLAAGVDLYDKWVDEDGRPIAAPTQHREIALAAATHLRGAQLSGSTQWDLLQRAPIESSLSVAYPVARPGLMVVPTYKATLYGTDAVEHELSAEATVDVVPQLPGIGLSGRLTRETDGQLTWGAGVRYTAPSGLSVSVEHDSVDGAKVEAGLKASF</sequence>
<organism evidence="2 3">
    <name type="scientific">Geochorda subterranea</name>
    <dbReference type="NCBI Taxonomy" id="3109564"/>
    <lineage>
        <taxon>Bacteria</taxon>
        <taxon>Bacillati</taxon>
        <taxon>Bacillota</taxon>
        <taxon>Limnochordia</taxon>
        <taxon>Limnochordales</taxon>
        <taxon>Geochordaceae</taxon>
        <taxon>Geochorda</taxon>
    </lineage>
</organism>
<dbReference type="RefSeq" id="WP_324668184.1">
    <property type="nucleotide sequence ID" value="NZ_CP141614.1"/>
</dbReference>
<feature type="signal peptide" evidence="1">
    <location>
        <begin position="1"/>
        <end position="22"/>
    </location>
</feature>
<proteinExistence type="predicted"/>
<accession>A0ABZ1BMY4</accession>
<evidence type="ECO:0008006" key="4">
    <source>
        <dbReference type="Google" id="ProtNLM"/>
    </source>
</evidence>
<evidence type="ECO:0000313" key="2">
    <source>
        <dbReference type="EMBL" id="WRP13920.1"/>
    </source>
</evidence>
<dbReference type="Proteomes" id="UP001333102">
    <property type="component" value="Chromosome"/>
</dbReference>
<feature type="chain" id="PRO_5046095426" description="Long-chain fatty acid transport protein" evidence="1">
    <location>
        <begin position="23"/>
        <end position="437"/>
    </location>
</feature>
<reference evidence="3" key="1">
    <citation type="submission" date="2023-12" db="EMBL/GenBank/DDBJ databases">
        <title>Novel isolates from deep terrestrial aquifers shed light on the physiology and ecology of the class Limnochordia.</title>
        <authorList>
            <person name="Karnachuk O.V."/>
            <person name="Lukina A.P."/>
            <person name="Avakyan M.R."/>
            <person name="Kadnikov V."/>
            <person name="Begmatov S."/>
            <person name="Beletsky A.V."/>
            <person name="Mardanov A.V."/>
            <person name="Ravin N.V."/>
        </authorList>
    </citation>
    <scope>NUCLEOTIDE SEQUENCE [LARGE SCALE GENOMIC DNA]</scope>
    <source>
        <strain evidence="3">LN</strain>
    </source>
</reference>
<keyword evidence="1" id="KW-0732">Signal</keyword>
<evidence type="ECO:0000313" key="3">
    <source>
        <dbReference type="Proteomes" id="UP001333102"/>
    </source>
</evidence>
<protein>
    <recommendedName>
        <fullName evidence="4">Long-chain fatty acid transport protein</fullName>
    </recommendedName>
</protein>
<evidence type="ECO:0000256" key="1">
    <source>
        <dbReference type="SAM" id="SignalP"/>
    </source>
</evidence>
<dbReference type="EMBL" id="CP141614">
    <property type="protein sequence ID" value="WRP13920.1"/>
    <property type="molecule type" value="Genomic_DNA"/>
</dbReference>
<keyword evidence="3" id="KW-1185">Reference proteome</keyword>